<organism evidence="2 3">
    <name type="scientific">Paludibacterium purpuratum</name>
    <dbReference type="NCBI Taxonomy" id="1144873"/>
    <lineage>
        <taxon>Bacteria</taxon>
        <taxon>Pseudomonadati</taxon>
        <taxon>Pseudomonadota</taxon>
        <taxon>Betaproteobacteria</taxon>
        <taxon>Neisseriales</taxon>
        <taxon>Chromobacteriaceae</taxon>
        <taxon>Paludibacterium</taxon>
    </lineage>
</organism>
<dbReference type="EMBL" id="SNZP01000006">
    <property type="protein sequence ID" value="TDR79940.1"/>
    <property type="molecule type" value="Genomic_DNA"/>
</dbReference>
<dbReference type="Proteomes" id="UP000295611">
    <property type="component" value="Unassembled WGS sequence"/>
</dbReference>
<proteinExistence type="predicted"/>
<reference evidence="2 3" key="1">
    <citation type="submission" date="2019-03" db="EMBL/GenBank/DDBJ databases">
        <title>Genomic Encyclopedia of Type Strains, Phase III (KMG-III): the genomes of soil and plant-associated and newly described type strains.</title>
        <authorList>
            <person name="Whitman W."/>
        </authorList>
    </citation>
    <scope>NUCLEOTIDE SEQUENCE [LARGE SCALE GENOMIC DNA]</scope>
    <source>
        <strain evidence="2 3">CECT 8976</strain>
    </source>
</reference>
<dbReference type="RefSeq" id="WP_133680177.1">
    <property type="nucleotide sequence ID" value="NZ_SNZP01000006.1"/>
</dbReference>
<dbReference type="PROSITE" id="PS51257">
    <property type="entry name" value="PROKAR_LIPOPROTEIN"/>
    <property type="match status" value="1"/>
</dbReference>
<evidence type="ECO:0000313" key="3">
    <source>
        <dbReference type="Proteomes" id="UP000295611"/>
    </source>
</evidence>
<dbReference type="AlphaFoldDB" id="A0A4R7B5J0"/>
<feature type="chain" id="PRO_5020635374" description="Lipoprotein" evidence="1">
    <location>
        <begin position="21"/>
        <end position="191"/>
    </location>
</feature>
<keyword evidence="1" id="KW-0732">Signal</keyword>
<evidence type="ECO:0000313" key="2">
    <source>
        <dbReference type="EMBL" id="TDR79940.1"/>
    </source>
</evidence>
<sequence length="191" mass="20186">MNIKSTLCALACAATMSGCASFNTPSYTPDYNAIDALKAAQIGKVAVNTVQPEDPAADVNHINLRGSHLTVEGGTFASYLQQAITSDLTEAGVYDPNADTKLVIELLENDINVAGFATGTGVLVVNLQVLQHGKVVLDKKYSAHSQFDSSFAAALAIPNGQNAYPGLVKKLLSTIYSDHQFIDVLQQSAVK</sequence>
<protein>
    <recommendedName>
        <fullName evidence="4">Lipoprotein</fullName>
    </recommendedName>
</protein>
<dbReference type="OrthoDB" id="7596528at2"/>
<evidence type="ECO:0000256" key="1">
    <source>
        <dbReference type="SAM" id="SignalP"/>
    </source>
</evidence>
<name>A0A4R7B5J0_9NEIS</name>
<keyword evidence="3" id="KW-1185">Reference proteome</keyword>
<feature type="signal peptide" evidence="1">
    <location>
        <begin position="1"/>
        <end position="20"/>
    </location>
</feature>
<accession>A0A4R7B5J0</accession>
<comment type="caution">
    <text evidence="2">The sequence shown here is derived from an EMBL/GenBank/DDBJ whole genome shotgun (WGS) entry which is preliminary data.</text>
</comment>
<evidence type="ECO:0008006" key="4">
    <source>
        <dbReference type="Google" id="ProtNLM"/>
    </source>
</evidence>
<gene>
    <name evidence="2" type="ORF">DFP86_10679</name>
</gene>